<dbReference type="KEGG" id="dmm:dnm_092590"/>
<sequence>MCLWENREVPQGTRGFSRKPGFPFYPKKPDFFGKSNFQEVTKWIR</sequence>
<keyword evidence="2" id="KW-1185">Reference proteome</keyword>
<proteinExistence type="predicted"/>
<dbReference type="EMBL" id="CP061800">
    <property type="protein sequence ID" value="QTA93162.1"/>
    <property type="molecule type" value="Genomic_DNA"/>
</dbReference>
<organism evidence="1 2">
    <name type="scientific">Desulfonema magnum</name>
    <dbReference type="NCBI Taxonomy" id="45655"/>
    <lineage>
        <taxon>Bacteria</taxon>
        <taxon>Pseudomonadati</taxon>
        <taxon>Thermodesulfobacteriota</taxon>
        <taxon>Desulfobacteria</taxon>
        <taxon>Desulfobacterales</taxon>
        <taxon>Desulfococcaceae</taxon>
        <taxon>Desulfonema</taxon>
    </lineage>
</organism>
<accession>A0A975GTN3</accession>
<evidence type="ECO:0000313" key="1">
    <source>
        <dbReference type="EMBL" id="QTA93162.1"/>
    </source>
</evidence>
<evidence type="ECO:0000313" key="2">
    <source>
        <dbReference type="Proteomes" id="UP000663722"/>
    </source>
</evidence>
<name>A0A975GTN3_9BACT</name>
<dbReference type="AlphaFoldDB" id="A0A975GTN3"/>
<reference evidence="1" key="1">
    <citation type="journal article" date="2021" name="Microb. Physiol.">
        <title>Proteogenomic Insights into the Physiology of Marine, Sulfate-Reducing, Filamentous Desulfonema limicola and Desulfonema magnum.</title>
        <authorList>
            <person name="Schnaars V."/>
            <person name="Wohlbrand L."/>
            <person name="Scheve S."/>
            <person name="Hinrichs C."/>
            <person name="Reinhardt R."/>
            <person name="Rabus R."/>
        </authorList>
    </citation>
    <scope>NUCLEOTIDE SEQUENCE</scope>
    <source>
        <strain evidence="1">4be13</strain>
    </source>
</reference>
<protein>
    <submittedName>
        <fullName evidence="1">Uncharacterized protein</fullName>
    </submittedName>
</protein>
<gene>
    <name evidence="1" type="ORF">dnm_092590</name>
</gene>
<dbReference type="Proteomes" id="UP000663722">
    <property type="component" value="Chromosome"/>
</dbReference>